<dbReference type="Gramene" id="rna43191">
    <property type="protein sequence ID" value="RHN48472.1"/>
    <property type="gene ID" value="gene43191"/>
</dbReference>
<dbReference type="EMBL" id="AC148995">
    <property type="protein sequence ID" value="ABD32798.1"/>
    <property type="molecule type" value="Genomic_DNA"/>
</dbReference>
<feature type="compositionally biased region" description="Low complexity" evidence="1">
    <location>
        <begin position="60"/>
        <end position="69"/>
    </location>
</feature>
<dbReference type="EnsemblPlants" id="AES81852">
    <property type="protein sequence ID" value="AES81852"/>
    <property type="gene ID" value="MTR_7g101270"/>
</dbReference>
<dbReference type="EMBL" id="PSQE01000007">
    <property type="protein sequence ID" value="RHN48472.1"/>
    <property type="molecule type" value="Genomic_DNA"/>
</dbReference>
<reference evidence="5" key="5">
    <citation type="submission" date="2015-04" db="UniProtKB">
        <authorList>
            <consortium name="EnsemblPlants"/>
        </authorList>
    </citation>
    <scope>IDENTIFICATION</scope>
    <source>
        <strain evidence="5">cv. Jemalong A17</strain>
    </source>
</reference>
<reference evidence="2" key="1">
    <citation type="submission" date="2004-12" db="EMBL/GenBank/DDBJ databases">
        <authorList>
            <person name="Town C.D."/>
        </authorList>
    </citation>
    <scope>NUCLEOTIDE SEQUENCE</scope>
</reference>
<dbReference type="AlphaFoldDB" id="Q2HV53"/>
<dbReference type="PaxDb" id="3880-AES81852"/>
<name>Q2HV53_MEDTR</name>
<feature type="region of interest" description="Disordered" evidence="1">
    <location>
        <begin position="44"/>
        <end position="77"/>
    </location>
</feature>
<keyword evidence="6" id="KW-1185">Reference proteome</keyword>
<dbReference type="Proteomes" id="UP000002051">
    <property type="component" value="Unassembled WGS sequence"/>
</dbReference>
<evidence type="ECO:0000313" key="5">
    <source>
        <dbReference type="EnsemblPlants" id="AES81852"/>
    </source>
</evidence>
<evidence type="ECO:0000313" key="3">
    <source>
        <dbReference type="EMBL" id="AES81852.1"/>
    </source>
</evidence>
<evidence type="ECO:0000256" key="1">
    <source>
        <dbReference type="SAM" id="MobiDB-lite"/>
    </source>
</evidence>
<dbReference type="Proteomes" id="UP000265566">
    <property type="component" value="Chromosome 7"/>
</dbReference>
<dbReference type="HOGENOM" id="CLU_2336880_0_0_1"/>
<reference evidence="3 6" key="4">
    <citation type="journal article" date="2014" name="BMC Genomics">
        <title>An improved genome release (version Mt4.0) for the model legume Medicago truncatula.</title>
        <authorList>
            <person name="Tang H."/>
            <person name="Krishnakumar V."/>
            <person name="Bidwell S."/>
            <person name="Rosen B."/>
            <person name="Chan A."/>
            <person name="Zhou S."/>
            <person name="Gentzbittel L."/>
            <person name="Childs K.L."/>
            <person name="Yandell M."/>
            <person name="Gundlach H."/>
            <person name="Mayer K.F."/>
            <person name="Schwartz D.C."/>
            <person name="Town C.D."/>
        </authorList>
    </citation>
    <scope>GENOME REANNOTATION</scope>
    <source>
        <strain evidence="5 6">cv. Jemalong A17</strain>
    </source>
</reference>
<dbReference type="EMBL" id="CM001223">
    <property type="protein sequence ID" value="AES81852.1"/>
    <property type="molecule type" value="Genomic_DNA"/>
</dbReference>
<evidence type="ECO:0000313" key="6">
    <source>
        <dbReference type="Proteomes" id="UP000002051"/>
    </source>
</evidence>
<organism evidence="2">
    <name type="scientific">Medicago truncatula</name>
    <name type="common">Barrel medic</name>
    <name type="synonym">Medicago tribuloides</name>
    <dbReference type="NCBI Taxonomy" id="3880"/>
    <lineage>
        <taxon>Eukaryota</taxon>
        <taxon>Viridiplantae</taxon>
        <taxon>Streptophyta</taxon>
        <taxon>Embryophyta</taxon>
        <taxon>Tracheophyta</taxon>
        <taxon>Spermatophyta</taxon>
        <taxon>Magnoliopsida</taxon>
        <taxon>eudicotyledons</taxon>
        <taxon>Gunneridae</taxon>
        <taxon>Pentapetalae</taxon>
        <taxon>rosids</taxon>
        <taxon>fabids</taxon>
        <taxon>Fabales</taxon>
        <taxon>Fabaceae</taxon>
        <taxon>Papilionoideae</taxon>
        <taxon>50 kb inversion clade</taxon>
        <taxon>NPAAA clade</taxon>
        <taxon>Hologalegina</taxon>
        <taxon>IRL clade</taxon>
        <taxon>Trifolieae</taxon>
        <taxon>Medicago</taxon>
    </lineage>
</organism>
<accession>Q2HV53</accession>
<reference evidence="3 6" key="3">
    <citation type="journal article" date="2011" name="Nature">
        <title>The Medicago genome provides insight into the evolution of rhizobial symbioses.</title>
        <authorList>
            <person name="Young N.D."/>
            <person name="Debelle F."/>
            <person name="Oldroyd G.E."/>
            <person name="Geurts R."/>
            <person name="Cannon S.B."/>
            <person name="Udvardi M.K."/>
            <person name="Benedito V.A."/>
            <person name="Mayer K.F."/>
            <person name="Gouzy J."/>
            <person name="Schoof H."/>
            <person name="Van de Peer Y."/>
            <person name="Proost S."/>
            <person name="Cook D.R."/>
            <person name="Meyers B.C."/>
            <person name="Spannagl M."/>
            <person name="Cheung F."/>
            <person name="De Mita S."/>
            <person name="Krishnakumar V."/>
            <person name="Gundlach H."/>
            <person name="Zhou S."/>
            <person name="Mudge J."/>
            <person name="Bharti A.K."/>
            <person name="Murray J.D."/>
            <person name="Naoumkina M.A."/>
            <person name="Rosen B."/>
            <person name="Silverstein K.A."/>
            <person name="Tang H."/>
            <person name="Rombauts S."/>
            <person name="Zhao P.X."/>
            <person name="Zhou P."/>
            <person name="Barbe V."/>
            <person name="Bardou P."/>
            <person name="Bechner M."/>
            <person name="Bellec A."/>
            <person name="Berger A."/>
            <person name="Berges H."/>
            <person name="Bidwell S."/>
            <person name="Bisseling T."/>
            <person name="Choisne N."/>
            <person name="Couloux A."/>
            <person name="Denny R."/>
            <person name="Deshpande S."/>
            <person name="Dai X."/>
            <person name="Doyle J.J."/>
            <person name="Dudez A.M."/>
            <person name="Farmer A.D."/>
            <person name="Fouteau S."/>
            <person name="Franken C."/>
            <person name="Gibelin C."/>
            <person name="Gish J."/>
            <person name="Goldstein S."/>
            <person name="Gonzalez A.J."/>
            <person name="Green P.J."/>
            <person name="Hallab A."/>
            <person name="Hartog M."/>
            <person name="Hua A."/>
            <person name="Humphray S.J."/>
            <person name="Jeong D.H."/>
            <person name="Jing Y."/>
            <person name="Jocker A."/>
            <person name="Kenton S.M."/>
            <person name="Kim D.J."/>
            <person name="Klee K."/>
            <person name="Lai H."/>
            <person name="Lang C."/>
            <person name="Lin S."/>
            <person name="Macmil S.L."/>
            <person name="Magdelenat G."/>
            <person name="Matthews L."/>
            <person name="McCorrison J."/>
            <person name="Monaghan E.L."/>
            <person name="Mun J.H."/>
            <person name="Najar F.Z."/>
            <person name="Nicholson C."/>
            <person name="Noirot C."/>
            <person name="O'Bleness M."/>
            <person name="Paule C.R."/>
            <person name="Poulain J."/>
            <person name="Prion F."/>
            <person name="Qin B."/>
            <person name="Qu C."/>
            <person name="Retzel E.F."/>
            <person name="Riddle C."/>
            <person name="Sallet E."/>
            <person name="Samain S."/>
            <person name="Samson N."/>
            <person name="Sanders I."/>
            <person name="Saurat O."/>
            <person name="Scarpelli C."/>
            <person name="Schiex T."/>
            <person name="Segurens B."/>
            <person name="Severin A.J."/>
            <person name="Sherrier D.J."/>
            <person name="Shi R."/>
            <person name="Sims S."/>
            <person name="Singer S.R."/>
            <person name="Sinharoy S."/>
            <person name="Sterck L."/>
            <person name="Viollet A."/>
            <person name="Wang B.B."/>
            <person name="Wang K."/>
            <person name="Wang M."/>
            <person name="Wang X."/>
            <person name="Warfsmann J."/>
            <person name="Weissenbach J."/>
            <person name="White D.D."/>
            <person name="White J.D."/>
            <person name="Wiley G.B."/>
            <person name="Wincker P."/>
            <person name="Xing Y."/>
            <person name="Yang L."/>
            <person name="Yao Z."/>
            <person name="Ying F."/>
            <person name="Zhai J."/>
            <person name="Zhou L."/>
            <person name="Zuber A."/>
            <person name="Denarie J."/>
            <person name="Dixon R.A."/>
            <person name="May G.D."/>
            <person name="Schwartz D.C."/>
            <person name="Rogers J."/>
            <person name="Quetier F."/>
            <person name="Town C.D."/>
            <person name="Roe B.A."/>
        </authorList>
    </citation>
    <scope>NUCLEOTIDE SEQUENCE [LARGE SCALE GENOMIC DNA]</scope>
    <source>
        <strain evidence="3">A17</strain>
        <strain evidence="5 6">cv. Jemalong A17</strain>
    </source>
</reference>
<evidence type="ECO:0000313" key="4">
    <source>
        <dbReference type="EMBL" id="RHN48472.1"/>
    </source>
</evidence>
<reference evidence="4" key="6">
    <citation type="journal article" date="2018" name="Nat. Plants">
        <title>Whole-genome landscape of Medicago truncatula symbiotic genes.</title>
        <authorList>
            <person name="Pecrix Y."/>
            <person name="Gamas P."/>
            <person name="Carrere S."/>
        </authorList>
    </citation>
    <scope>NUCLEOTIDE SEQUENCE</scope>
    <source>
        <tissue evidence="4">Leaves</tissue>
    </source>
</reference>
<protein>
    <submittedName>
        <fullName evidence="2 5">Uncharacterized protein</fullName>
    </submittedName>
</protein>
<sequence>MSHKEHKAAEIISEEEDDERRLRICAKKYEIIVRQFDELMEIMTSDSTTMKGRKRQRPGSSGANTSSSSHQRENNEVLLKTVTKFLHELGSNPTDSDT</sequence>
<evidence type="ECO:0000313" key="2">
    <source>
        <dbReference type="EMBL" id="ABD32798.1"/>
    </source>
</evidence>
<dbReference type="eggNOG" id="ENOG502SDE1">
    <property type="taxonomic scope" value="Eukaryota"/>
</dbReference>
<proteinExistence type="predicted"/>
<gene>
    <name evidence="3" type="ordered locus">MTR_7g101270</name>
    <name evidence="2" type="ORF">MtrDRAFT_AC148995g12v2</name>
    <name evidence="4" type="ORF">MtrunA17_Chr7g0264151</name>
</gene>
<reference evidence="2" key="2">
    <citation type="submission" date="2007-03" db="EMBL/GenBank/DDBJ databases">
        <authorList>
            <consortium name="The International Medicago Genome Annotation Group"/>
        </authorList>
    </citation>
    <scope>NUCLEOTIDE SEQUENCE</scope>
</reference>
<dbReference type="OMA" id="IQPRDEN"/>